<accession>A0A392RPC5</accession>
<evidence type="ECO:0000313" key="3">
    <source>
        <dbReference type="Proteomes" id="UP000265520"/>
    </source>
</evidence>
<sequence>MRQWEDRQLAQSYRLAEASTSHPATSPHFEESEGLEVQAYVVEDTAELQNVVSTPPLENNVVSTPLLENNVVASTSQPAASPHSEESEGLETQNVVEDTAEVQNFVSTPP</sequence>
<feature type="compositionally biased region" description="Polar residues" evidence="1">
    <location>
        <begin position="90"/>
        <end position="110"/>
    </location>
</feature>
<feature type="region of interest" description="Disordered" evidence="1">
    <location>
        <begin position="72"/>
        <end position="110"/>
    </location>
</feature>
<protein>
    <submittedName>
        <fullName evidence="2">Uncharacterized protein</fullName>
    </submittedName>
</protein>
<dbReference type="AlphaFoldDB" id="A0A392RPC5"/>
<evidence type="ECO:0000313" key="2">
    <source>
        <dbReference type="EMBL" id="MCI38491.1"/>
    </source>
</evidence>
<keyword evidence="3" id="KW-1185">Reference proteome</keyword>
<name>A0A392RPC5_9FABA</name>
<reference evidence="2 3" key="1">
    <citation type="journal article" date="2018" name="Front. Plant Sci.">
        <title>Red Clover (Trifolium pratense) and Zigzag Clover (T. medium) - A Picture of Genomic Similarities and Differences.</title>
        <authorList>
            <person name="Dluhosova J."/>
            <person name="Istvanek J."/>
            <person name="Nedelnik J."/>
            <person name="Repkova J."/>
        </authorList>
    </citation>
    <scope>NUCLEOTIDE SEQUENCE [LARGE SCALE GENOMIC DNA]</scope>
    <source>
        <strain evidence="3">cv. 10/8</strain>
        <tissue evidence="2">Leaf</tissue>
    </source>
</reference>
<evidence type="ECO:0000256" key="1">
    <source>
        <dbReference type="SAM" id="MobiDB-lite"/>
    </source>
</evidence>
<proteinExistence type="predicted"/>
<dbReference type="EMBL" id="LXQA010256530">
    <property type="protein sequence ID" value="MCI38491.1"/>
    <property type="molecule type" value="Genomic_DNA"/>
</dbReference>
<organism evidence="2 3">
    <name type="scientific">Trifolium medium</name>
    <dbReference type="NCBI Taxonomy" id="97028"/>
    <lineage>
        <taxon>Eukaryota</taxon>
        <taxon>Viridiplantae</taxon>
        <taxon>Streptophyta</taxon>
        <taxon>Embryophyta</taxon>
        <taxon>Tracheophyta</taxon>
        <taxon>Spermatophyta</taxon>
        <taxon>Magnoliopsida</taxon>
        <taxon>eudicotyledons</taxon>
        <taxon>Gunneridae</taxon>
        <taxon>Pentapetalae</taxon>
        <taxon>rosids</taxon>
        <taxon>fabids</taxon>
        <taxon>Fabales</taxon>
        <taxon>Fabaceae</taxon>
        <taxon>Papilionoideae</taxon>
        <taxon>50 kb inversion clade</taxon>
        <taxon>NPAAA clade</taxon>
        <taxon>Hologalegina</taxon>
        <taxon>IRL clade</taxon>
        <taxon>Trifolieae</taxon>
        <taxon>Trifolium</taxon>
    </lineage>
</organism>
<comment type="caution">
    <text evidence="2">The sequence shown here is derived from an EMBL/GenBank/DDBJ whole genome shotgun (WGS) entry which is preliminary data.</text>
</comment>
<feature type="non-terminal residue" evidence="2">
    <location>
        <position position="110"/>
    </location>
</feature>
<dbReference type="Proteomes" id="UP000265520">
    <property type="component" value="Unassembled WGS sequence"/>
</dbReference>